<dbReference type="Pfam" id="PF13483">
    <property type="entry name" value="Lactamase_B_3"/>
    <property type="match status" value="1"/>
</dbReference>
<accession>A0ABQ4CGT0</accession>
<evidence type="ECO:0000313" key="2">
    <source>
        <dbReference type="EMBL" id="GIF70485.1"/>
    </source>
</evidence>
<dbReference type="Proteomes" id="UP000604117">
    <property type="component" value="Unassembled WGS sequence"/>
</dbReference>
<organism evidence="2 3">
    <name type="scientific">Asanoa siamensis</name>
    <dbReference type="NCBI Taxonomy" id="926357"/>
    <lineage>
        <taxon>Bacteria</taxon>
        <taxon>Bacillati</taxon>
        <taxon>Actinomycetota</taxon>
        <taxon>Actinomycetes</taxon>
        <taxon>Micromonosporales</taxon>
        <taxon>Micromonosporaceae</taxon>
        <taxon>Asanoa</taxon>
    </lineage>
</organism>
<dbReference type="SUPFAM" id="SSF56281">
    <property type="entry name" value="Metallo-hydrolase/oxidoreductase"/>
    <property type="match status" value="1"/>
</dbReference>
<feature type="domain" description="Metallo-beta-lactamase" evidence="1">
    <location>
        <begin position="7"/>
        <end position="175"/>
    </location>
</feature>
<evidence type="ECO:0000259" key="1">
    <source>
        <dbReference type="SMART" id="SM00849"/>
    </source>
</evidence>
<dbReference type="PANTHER" id="PTHR43546">
    <property type="entry name" value="UPF0173 METAL-DEPENDENT HYDROLASE MJ1163-RELATED"/>
    <property type="match status" value="1"/>
</dbReference>
<dbReference type="InterPro" id="IPR001279">
    <property type="entry name" value="Metallo-B-lactamas"/>
</dbReference>
<protein>
    <submittedName>
        <fullName evidence="2">MBL fold metallo-hydrolase</fullName>
    </submittedName>
</protein>
<dbReference type="RefSeq" id="WP_203709966.1">
    <property type="nucleotide sequence ID" value="NZ_BONE01000001.1"/>
</dbReference>
<comment type="caution">
    <text evidence="2">The sequence shown here is derived from an EMBL/GenBank/DDBJ whole genome shotgun (WGS) entry which is preliminary data.</text>
</comment>
<gene>
    <name evidence="2" type="ORF">Asi02nite_00030</name>
</gene>
<reference evidence="2 3" key="1">
    <citation type="submission" date="2021-01" db="EMBL/GenBank/DDBJ databases">
        <title>Whole genome shotgun sequence of Asanoa siamensis NBRC 107932.</title>
        <authorList>
            <person name="Komaki H."/>
            <person name="Tamura T."/>
        </authorList>
    </citation>
    <scope>NUCLEOTIDE SEQUENCE [LARGE SCALE GENOMIC DNA]</scope>
    <source>
        <strain evidence="2 3">NBRC 107932</strain>
    </source>
</reference>
<evidence type="ECO:0000313" key="3">
    <source>
        <dbReference type="Proteomes" id="UP000604117"/>
    </source>
</evidence>
<keyword evidence="3" id="KW-1185">Reference proteome</keyword>
<dbReference type="InterPro" id="IPR050114">
    <property type="entry name" value="UPF0173_UPF0282_UlaG_hydrolase"/>
</dbReference>
<dbReference type="PANTHER" id="PTHR43546:SF3">
    <property type="entry name" value="UPF0173 METAL-DEPENDENT HYDROLASE MJ1163"/>
    <property type="match status" value="1"/>
</dbReference>
<dbReference type="InterPro" id="IPR036866">
    <property type="entry name" value="RibonucZ/Hydroxyglut_hydro"/>
</dbReference>
<dbReference type="SMART" id="SM00849">
    <property type="entry name" value="Lactamase_B"/>
    <property type="match status" value="1"/>
</dbReference>
<dbReference type="EMBL" id="BONE01000001">
    <property type="protein sequence ID" value="GIF70485.1"/>
    <property type="molecule type" value="Genomic_DNA"/>
</dbReference>
<proteinExistence type="predicted"/>
<name>A0ABQ4CGT0_9ACTN</name>
<sequence>MRLTKFGHSCVRVEQDGAVLVIDPGGFTERTALDGVDAVLITHEHPDHIDVDALTDMLAKRPAVTVHTNADTAAKLSALGDVVTTVETGQSFSAAGMPVRAFGGMHAEIHPDLPRIANLGFLVNDSVYHPGDSFDVPEGVRVETLFVPVSAPWLKISESVDFVRAVAPRRAFALHDGIVNDAGGKLIDGVLGRLLKVDYQRLAPGTSVDA</sequence>
<dbReference type="Gene3D" id="3.60.15.10">
    <property type="entry name" value="Ribonuclease Z/Hydroxyacylglutathione hydrolase-like"/>
    <property type="match status" value="1"/>
</dbReference>